<feature type="region of interest" description="Disordered" evidence="5">
    <location>
        <begin position="754"/>
        <end position="785"/>
    </location>
</feature>
<feature type="compositionally biased region" description="Basic residues" evidence="5">
    <location>
        <begin position="1564"/>
        <end position="1576"/>
    </location>
</feature>
<accession>A0AAJ7WYX5</accession>
<feature type="compositionally biased region" description="Low complexity" evidence="5">
    <location>
        <begin position="77"/>
        <end position="87"/>
    </location>
</feature>
<feature type="region of interest" description="Disordered" evidence="5">
    <location>
        <begin position="32"/>
        <end position="167"/>
    </location>
</feature>
<feature type="compositionally biased region" description="Polar residues" evidence="5">
    <location>
        <begin position="364"/>
        <end position="380"/>
    </location>
</feature>
<feature type="compositionally biased region" description="Low complexity" evidence="5">
    <location>
        <begin position="482"/>
        <end position="494"/>
    </location>
</feature>
<evidence type="ECO:0000256" key="1">
    <source>
        <dbReference type="ARBA" id="ARBA00022723"/>
    </source>
</evidence>
<feature type="compositionally biased region" description="Basic residues" evidence="5">
    <location>
        <begin position="353"/>
        <end position="363"/>
    </location>
</feature>
<feature type="compositionally biased region" description="Low complexity" evidence="5">
    <location>
        <begin position="124"/>
        <end position="133"/>
    </location>
</feature>
<feature type="compositionally biased region" description="Low complexity" evidence="5">
    <location>
        <begin position="924"/>
        <end position="940"/>
    </location>
</feature>
<dbReference type="RefSeq" id="XP_032815180.1">
    <property type="nucleotide sequence ID" value="XM_032959289.1"/>
</dbReference>
<feature type="compositionally biased region" description="Polar residues" evidence="5">
    <location>
        <begin position="714"/>
        <end position="727"/>
    </location>
</feature>
<feature type="compositionally biased region" description="Polar residues" evidence="5">
    <location>
        <begin position="48"/>
        <end position="58"/>
    </location>
</feature>
<evidence type="ECO:0000313" key="9">
    <source>
        <dbReference type="RefSeq" id="XP_032815181.1"/>
    </source>
</evidence>
<feature type="compositionally biased region" description="Basic and acidic residues" evidence="5">
    <location>
        <begin position="595"/>
        <end position="604"/>
    </location>
</feature>
<reference evidence="8 9" key="1">
    <citation type="submission" date="2025-04" db="UniProtKB">
        <authorList>
            <consortium name="RefSeq"/>
        </authorList>
    </citation>
    <scope>IDENTIFICATION</scope>
    <source>
        <tissue evidence="8 9">Sperm</tissue>
    </source>
</reference>
<evidence type="ECO:0000256" key="4">
    <source>
        <dbReference type="PROSITE-ProRule" id="PRU00322"/>
    </source>
</evidence>
<feature type="compositionally biased region" description="Polar residues" evidence="5">
    <location>
        <begin position="659"/>
        <end position="668"/>
    </location>
</feature>
<feature type="region of interest" description="Disordered" evidence="5">
    <location>
        <begin position="328"/>
        <end position="553"/>
    </location>
</feature>
<feature type="region of interest" description="Disordered" evidence="5">
    <location>
        <begin position="1510"/>
        <end position="1585"/>
    </location>
</feature>
<proteinExistence type="predicted"/>
<keyword evidence="7" id="KW-1185">Reference proteome</keyword>
<name>A0AAJ7WYX5_PETMA</name>
<evidence type="ECO:0000256" key="2">
    <source>
        <dbReference type="ARBA" id="ARBA00022771"/>
    </source>
</evidence>
<dbReference type="SUPFAM" id="SSF90209">
    <property type="entry name" value="Ran binding protein zinc finger-like"/>
    <property type="match status" value="1"/>
</dbReference>
<sequence length="1585" mass="159126">MKRKRPSAAGGSGAAKKSLVVQVTNGLRSRVGSWIQGIFRPDNDSESRVTWSDDSGSSCEEAEEKPASWGDSLVLDPPSSSRGSSSPTQTNALGASSTAEHRAPLGNDRPEHRSFREGFAFRGPASPAKALLQKPPPARPCKDVATQYEEDDDMSSTSGFSSRHSDRGITDTVMSWTLKCEEAQRPGHSNTSTSDMSRRKDSAAVHLSSKRLANECLDKQNVSYKRTRVASDNPAPAFSSACAPPELFKASSERPGRTEAAPCDVAQQAVRKILRSLETMSSPLADAKKIPLMASCIEMKNDRKHQSETAPAFSSPLKRLRIAGVSCSPTEHRGTCLKGLPPSETSGETRRERSAKRTPKHSPHASTSSMPDTRSASSPGTLGRYCRPPLDRAEIPVARGERRVAARELSQQTTVKSPPLVVAEARAEKEEQSERVKRTPERRSSGHFTAFLADDVNDLDDIEMEPPSNSQAFKNIDKGYMSGSSSTTSSSSSTPTKGLVTNASASTLVPASRSPTSSRISEDAATSGAEGDPFCPPADESKGKSSFSSESRAASAWECDTCLVWNSGRRLRCAACDVPLPSVLALRSMLVPRPSGRDASEKKAGAAGQGSDDRPDGPSPPGSTGLDSNTEGDTTSVEVANDAAQVEVNSPAGPPTIPPSSLASQTLAPQPGLPAGSGDIDADTAGSSAASQTKASEIVVPSASKAASDGAVPTSVTIGHTSEPPNTAPTAGYCFGSKPITSAAAGMSFQFGIGGGGQQPQPPAAVSGLTGVASAPMPGSGQVLDQQGDVVGKQSLDAASAAEKQTPQFSFGSSASGFKIDFSGLQQQGLGLSTAFRFGEAAIGKDCTDGPLSNPPPASTAAAQPGSTGVASSSSDTKPNTTDGHQLAQNSVASSINLPGVALMTNPSSLIDTSSAGITAAAATSRSNTSTAAPASSYSSPMPGLHAASATCTVPAPAAPGASSGISAAAPTSSAFFTFESFTRANGKTDAATAVSGTNTAPSTTAGSLFTFANTATANSSGGAAAAPSFVVIGNPLGTLGGSGLNPTFSAASSAANTVNKLSFAFGNPALPTTSSTAVVAPTVAFGGLANGASASAEPESSVSVAAAASGTGNPFVFGVASSSSSAAGTTVPNFTFGKSTAGAPLPASTAAGSALSGTGGNAAAPTLTFGQTAPPVAAPSVAASPFTFKGGAVNAVATTAAPLFNFGAIRTSGNLATTNPSIFTFGSGSSAVKTSTTIAQAPIFSFGNVTSAATAALSTNAPPQGAAGVTIQPFQFGATATTAGTSAGANGGNFAFGGAPSGAAPAPTFAKPEAPTSVFKFGASGAANSGGTQPAGFAFGTTAPSAVATPPTVPALSFGLQGGSKPEVAAGFSFGAAAPAPAPAPTAVPLFNFTNAESNNSNNNAGFRFPSNTNPAAFGAQPSSQPGFGQTGNPAPVFGCSPNPSPVFGQAANQTPAFGQATNHGLAFGQQANQAAMFGQATNQASAFGAAVSAFSQTANQNAAFASQFGQATNPPPAFNATPPTNNGSSPFAFGANQPTPQPFPASSRPTFTIGSAGSNRGNPHRRIRTARRRRDQNEPAHFH</sequence>
<dbReference type="GO" id="GO:0008270">
    <property type="term" value="F:zinc ion binding"/>
    <property type="evidence" value="ECO:0007669"/>
    <property type="project" value="UniProtKB-KW"/>
</dbReference>
<feature type="compositionally biased region" description="Polar residues" evidence="5">
    <location>
        <begin position="88"/>
        <end position="98"/>
    </location>
</feature>
<protein>
    <submittedName>
        <fullName evidence="8 9">Nuclear pore complex protein Nup153-like isoform X1</fullName>
    </submittedName>
</protein>
<feature type="compositionally biased region" description="Polar residues" evidence="5">
    <location>
        <begin position="1549"/>
        <end position="1563"/>
    </location>
</feature>
<feature type="region of interest" description="Disordered" evidence="5">
    <location>
        <begin position="181"/>
        <end position="207"/>
    </location>
</feature>
<feature type="compositionally biased region" description="Polar residues" evidence="5">
    <location>
        <begin position="861"/>
        <end position="885"/>
    </location>
</feature>
<dbReference type="RefSeq" id="XP_032815181.1">
    <property type="nucleotide sequence ID" value="XM_032959290.1"/>
</dbReference>
<feature type="region of interest" description="Disordered" evidence="5">
    <location>
        <begin position="648"/>
        <end position="727"/>
    </location>
</feature>
<dbReference type="PROSITE" id="PS01358">
    <property type="entry name" value="ZF_RANBP2_1"/>
    <property type="match status" value="1"/>
</dbReference>
<dbReference type="InterPro" id="IPR001876">
    <property type="entry name" value="Znf_RanBP2"/>
</dbReference>
<dbReference type="Gene3D" id="4.10.1060.10">
    <property type="entry name" value="Zinc finger, RanBP2-type"/>
    <property type="match status" value="1"/>
</dbReference>
<feature type="compositionally biased region" description="Acidic residues" evidence="5">
    <location>
        <begin position="455"/>
        <end position="464"/>
    </location>
</feature>
<keyword evidence="1" id="KW-0479">Metal-binding</keyword>
<feature type="compositionally biased region" description="Basic and acidic residues" evidence="5">
    <location>
        <begin position="389"/>
        <end position="406"/>
    </location>
</feature>
<feature type="domain" description="RanBP2-type" evidence="6">
    <location>
        <begin position="552"/>
        <end position="582"/>
    </location>
</feature>
<feature type="region of interest" description="Disordered" evidence="5">
    <location>
        <begin position="847"/>
        <end position="885"/>
    </location>
</feature>
<evidence type="ECO:0000313" key="7">
    <source>
        <dbReference type="Proteomes" id="UP001318040"/>
    </source>
</evidence>
<dbReference type="KEGG" id="pmrn:116945131"/>
<keyword evidence="3" id="KW-0862">Zinc</keyword>
<feature type="compositionally biased region" description="Polar residues" evidence="5">
    <location>
        <begin position="495"/>
        <end position="519"/>
    </location>
</feature>
<evidence type="ECO:0000313" key="8">
    <source>
        <dbReference type="RefSeq" id="XP_032815180.1"/>
    </source>
</evidence>
<evidence type="ECO:0000256" key="3">
    <source>
        <dbReference type="ARBA" id="ARBA00022833"/>
    </source>
</evidence>
<dbReference type="InterPro" id="IPR036443">
    <property type="entry name" value="Znf_RanBP2_sf"/>
</dbReference>
<feature type="compositionally biased region" description="Low complexity" evidence="5">
    <location>
        <begin position="544"/>
        <end position="553"/>
    </location>
</feature>
<keyword evidence="2 4" id="KW-0863">Zinc-finger</keyword>
<feature type="region of interest" description="Disordered" evidence="5">
    <location>
        <begin position="593"/>
        <end position="635"/>
    </location>
</feature>
<gene>
    <name evidence="8 9" type="primary">LOC116945131</name>
</gene>
<feature type="region of interest" description="Disordered" evidence="5">
    <location>
        <begin position="1403"/>
        <end position="1435"/>
    </location>
</feature>
<organism evidence="7 9">
    <name type="scientific">Petromyzon marinus</name>
    <name type="common">Sea lamprey</name>
    <dbReference type="NCBI Taxonomy" id="7757"/>
    <lineage>
        <taxon>Eukaryota</taxon>
        <taxon>Metazoa</taxon>
        <taxon>Chordata</taxon>
        <taxon>Craniata</taxon>
        <taxon>Vertebrata</taxon>
        <taxon>Cyclostomata</taxon>
        <taxon>Hyperoartia</taxon>
        <taxon>Petromyzontiformes</taxon>
        <taxon>Petromyzontidae</taxon>
        <taxon>Petromyzon</taxon>
    </lineage>
</organism>
<dbReference type="PROSITE" id="PS50199">
    <property type="entry name" value="ZF_RANBP2_2"/>
    <property type="match status" value="1"/>
</dbReference>
<evidence type="ECO:0000259" key="6">
    <source>
        <dbReference type="PROSITE" id="PS50199"/>
    </source>
</evidence>
<feature type="compositionally biased region" description="Basic and acidic residues" evidence="5">
    <location>
        <begin position="99"/>
        <end position="116"/>
    </location>
</feature>
<evidence type="ECO:0000256" key="5">
    <source>
        <dbReference type="SAM" id="MobiDB-lite"/>
    </source>
</evidence>
<feature type="compositionally biased region" description="Basic and acidic residues" evidence="5">
    <location>
        <begin position="425"/>
        <end position="444"/>
    </location>
</feature>
<dbReference type="Proteomes" id="UP001318040">
    <property type="component" value="Chromosome 23"/>
</dbReference>
<feature type="compositionally biased region" description="Polar residues" evidence="5">
    <location>
        <begin position="1411"/>
        <end position="1434"/>
    </location>
</feature>
<feature type="compositionally biased region" description="Polar residues" evidence="5">
    <location>
        <begin position="685"/>
        <end position="695"/>
    </location>
</feature>
<feature type="region of interest" description="Disordered" evidence="5">
    <location>
        <begin position="924"/>
        <end position="947"/>
    </location>
</feature>